<feature type="domain" description="HTH cro/C1-type" evidence="2">
    <location>
        <begin position="41"/>
        <end position="81"/>
    </location>
</feature>
<gene>
    <name evidence="3" type="ORF">HMPREF9726_01640</name>
</gene>
<evidence type="ECO:0000313" key="3">
    <source>
        <dbReference type="EMBL" id="EMB33279.1"/>
    </source>
</evidence>
<dbReference type="RefSeq" id="WP_002684793.1">
    <property type="nucleotide sequence ID" value="NZ_CM001795.1"/>
</dbReference>
<dbReference type="SMART" id="SM00530">
    <property type="entry name" value="HTH_XRE"/>
    <property type="match status" value="1"/>
</dbReference>
<dbReference type="InterPro" id="IPR001387">
    <property type="entry name" value="Cro/C1-type_HTH"/>
</dbReference>
<dbReference type="EMBL" id="AGDV01000012">
    <property type="protein sequence ID" value="EMB33279.1"/>
    <property type="molecule type" value="Genomic_DNA"/>
</dbReference>
<proteinExistence type="predicted"/>
<accession>A0A0E2EH19</accession>
<dbReference type="PATRIC" id="fig|999432.5.peg.1700"/>
<dbReference type="PROSITE" id="PS50943">
    <property type="entry name" value="HTH_CROC1"/>
    <property type="match status" value="1"/>
</dbReference>
<sequence length="117" mass="13635">MSESQIITNEKLPNIHLPNIHPGEILKEDFLDEMNVSAYHLAKEINVPETRISEIIHGKRSITADTAIRFSKFFGTTAEFWLNLQNLYDLEEETNNHSLEFETIIPINIDDHKLIYR</sequence>
<dbReference type="Gene3D" id="1.10.260.40">
    <property type="entry name" value="lambda repressor-like DNA-binding domains"/>
    <property type="match status" value="1"/>
</dbReference>
<dbReference type="Pfam" id="PF01381">
    <property type="entry name" value="HTH_3"/>
    <property type="match status" value="1"/>
</dbReference>
<protein>
    <submittedName>
        <fullName evidence="3">HigA family addiction module antidote protein</fullName>
    </submittedName>
</protein>
<dbReference type="SUPFAM" id="SSF47413">
    <property type="entry name" value="lambda repressor-like DNA-binding domains"/>
    <property type="match status" value="1"/>
</dbReference>
<dbReference type="PANTHER" id="PTHR36924">
    <property type="entry name" value="ANTITOXIN HIGA-1"/>
    <property type="match status" value="1"/>
</dbReference>
<name>A0A0E2EH19_TREDN</name>
<dbReference type="InterPro" id="IPR013430">
    <property type="entry name" value="Toxin_antidote_HigA"/>
</dbReference>
<dbReference type="HOGENOM" id="CLU_140230_5_0_12"/>
<dbReference type="CDD" id="cd00093">
    <property type="entry name" value="HTH_XRE"/>
    <property type="match status" value="1"/>
</dbReference>
<dbReference type="InterPro" id="IPR010982">
    <property type="entry name" value="Lambda_DNA-bd_dom_sf"/>
</dbReference>
<dbReference type="NCBIfam" id="TIGR02607">
    <property type="entry name" value="antidote_HigA"/>
    <property type="match status" value="1"/>
</dbReference>
<dbReference type="PANTHER" id="PTHR36924:SF1">
    <property type="entry name" value="ANTITOXIN HIGA-1"/>
    <property type="match status" value="1"/>
</dbReference>
<dbReference type="GO" id="GO:0003677">
    <property type="term" value="F:DNA binding"/>
    <property type="evidence" value="ECO:0007669"/>
    <property type="project" value="UniProtKB-KW"/>
</dbReference>
<reference evidence="3" key="1">
    <citation type="submission" date="2012-01" db="EMBL/GenBank/DDBJ databases">
        <title>The Genome Sequence of Treponema denticola H-22.</title>
        <authorList>
            <consortium name="The Broad Institute Genome Sequencing Platform"/>
            <person name="Earl A."/>
            <person name="Ward D."/>
            <person name="Feldgarden M."/>
            <person name="Gevers D."/>
            <person name="Blanton J.M."/>
            <person name="Fenno C.J."/>
            <person name="Baranova O.V."/>
            <person name="Mathney J."/>
            <person name="Dewhirst F.E."/>
            <person name="Izard J."/>
            <person name="Young S.K."/>
            <person name="Zeng Q."/>
            <person name="Gargeya S."/>
            <person name="Fitzgerald M."/>
            <person name="Haas B."/>
            <person name="Abouelleil A."/>
            <person name="Alvarado L."/>
            <person name="Arachchi H.M."/>
            <person name="Berlin A."/>
            <person name="Chapman S.B."/>
            <person name="Gearin G."/>
            <person name="Goldberg J."/>
            <person name="Griggs A."/>
            <person name="Gujja S."/>
            <person name="Hansen M."/>
            <person name="Heiman D."/>
            <person name="Howarth C."/>
            <person name="Larimer J."/>
            <person name="Lui A."/>
            <person name="MacDonald P.J.P."/>
            <person name="McCowen C."/>
            <person name="Montmayeur A."/>
            <person name="Murphy C."/>
            <person name="Neiman D."/>
            <person name="Pearson M."/>
            <person name="Priest M."/>
            <person name="Roberts A."/>
            <person name="Saif S."/>
            <person name="Shea T."/>
            <person name="Sisk P."/>
            <person name="Stolte C."/>
            <person name="Sykes S."/>
            <person name="Wortman J."/>
            <person name="Nusbaum C."/>
            <person name="Birren B."/>
        </authorList>
    </citation>
    <scope>NUCLEOTIDE SEQUENCE [LARGE SCALE GENOMIC DNA]</scope>
    <source>
        <strain evidence="3">H-22</strain>
    </source>
</reference>
<evidence type="ECO:0000256" key="1">
    <source>
        <dbReference type="ARBA" id="ARBA00023125"/>
    </source>
</evidence>
<keyword evidence="1" id="KW-0238">DNA-binding</keyword>
<comment type="caution">
    <text evidence="3">The sequence shown here is derived from an EMBL/GenBank/DDBJ whole genome shotgun (WGS) entry which is preliminary data.</text>
</comment>
<dbReference type="Proteomes" id="UP000011705">
    <property type="component" value="Chromosome"/>
</dbReference>
<organism evidence="3">
    <name type="scientific">Treponema denticola H-22</name>
    <dbReference type="NCBI Taxonomy" id="999432"/>
    <lineage>
        <taxon>Bacteria</taxon>
        <taxon>Pseudomonadati</taxon>
        <taxon>Spirochaetota</taxon>
        <taxon>Spirochaetia</taxon>
        <taxon>Spirochaetales</taxon>
        <taxon>Treponemataceae</taxon>
        <taxon>Treponema</taxon>
    </lineage>
</organism>
<dbReference type="AlphaFoldDB" id="A0A0E2EH19"/>
<evidence type="ECO:0000259" key="2">
    <source>
        <dbReference type="PROSITE" id="PS50943"/>
    </source>
</evidence>